<evidence type="ECO:0000256" key="1">
    <source>
        <dbReference type="ARBA" id="ARBA00004429"/>
    </source>
</evidence>
<feature type="transmembrane region" description="Helical" evidence="8">
    <location>
        <begin position="364"/>
        <end position="387"/>
    </location>
</feature>
<comment type="subcellular location">
    <subcellularLocation>
        <location evidence="1">Cell inner membrane</location>
        <topology evidence="1">Multi-pass membrane protein</topology>
    </subcellularLocation>
</comment>
<evidence type="ECO:0000256" key="3">
    <source>
        <dbReference type="ARBA" id="ARBA00022475"/>
    </source>
</evidence>
<dbReference type="EMBL" id="CP006917">
    <property type="protein sequence ID" value="AHC38989.1"/>
    <property type="molecule type" value="Genomic_DNA"/>
</dbReference>
<name>V9R819_9RICK</name>
<evidence type="ECO:0000256" key="5">
    <source>
        <dbReference type="ARBA" id="ARBA00022692"/>
    </source>
</evidence>
<feature type="transmembrane region" description="Helical" evidence="8">
    <location>
        <begin position="323"/>
        <end position="352"/>
    </location>
</feature>
<feature type="domain" description="ABC transmembrane type-1" evidence="9">
    <location>
        <begin position="327"/>
        <end position="523"/>
    </location>
</feature>
<feature type="transmembrane region" description="Helical" evidence="8">
    <location>
        <begin position="505"/>
        <end position="524"/>
    </location>
</feature>
<feature type="transmembrane region" description="Helical" evidence="8">
    <location>
        <begin position="12"/>
        <end position="32"/>
    </location>
</feature>
<feature type="transmembrane region" description="Helical" evidence="8">
    <location>
        <begin position="460"/>
        <end position="485"/>
    </location>
</feature>
<dbReference type="CDD" id="cd06261">
    <property type="entry name" value="TM_PBP2"/>
    <property type="match status" value="2"/>
</dbReference>
<evidence type="ECO:0000313" key="10">
    <source>
        <dbReference type="EMBL" id="AHC38989.1"/>
    </source>
</evidence>
<feature type="transmembrane region" description="Helical" evidence="8">
    <location>
        <begin position="52"/>
        <end position="76"/>
    </location>
</feature>
<keyword evidence="3" id="KW-1003">Cell membrane</keyword>
<keyword evidence="4" id="KW-0997">Cell inner membrane</keyword>
<protein>
    <submittedName>
        <fullName evidence="10">Iron transporter permease</fullName>
    </submittedName>
</protein>
<organism evidence="10 11">
    <name type="scientific">Ehrlichia muris AS145</name>
    <dbReference type="NCBI Taxonomy" id="1423892"/>
    <lineage>
        <taxon>Bacteria</taxon>
        <taxon>Pseudomonadati</taxon>
        <taxon>Pseudomonadota</taxon>
        <taxon>Alphaproteobacteria</taxon>
        <taxon>Rickettsiales</taxon>
        <taxon>Anaplasmataceae</taxon>
        <taxon>Ehrlichia</taxon>
    </lineage>
</organism>
<proteinExistence type="predicted"/>
<evidence type="ECO:0000256" key="4">
    <source>
        <dbReference type="ARBA" id="ARBA00022519"/>
    </source>
</evidence>
<evidence type="ECO:0000256" key="2">
    <source>
        <dbReference type="ARBA" id="ARBA00022448"/>
    </source>
</evidence>
<evidence type="ECO:0000259" key="9">
    <source>
        <dbReference type="PROSITE" id="PS50928"/>
    </source>
</evidence>
<keyword evidence="5 8" id="KW-0812">Transmembrane</keyword>
<feature type="transmembrane region" description="Helical" evidence="8">
    <location>
        <begin position="285"/>
        <end position="311"/>
    </location>
</feature>
<feature type="transmembrane region" description="Helical" evidence="8">
    <location>
        <begin position="183"/>
        <end position="204"/>
    </location>
</feature>
<dbReference type="PANTHER" id="PTHR43357:SF3">
    <property type="entry name" value="FE(3+)-TRANSPORT SYSTEM PERMEASE PROTEIN FBPB 2"/>
    <property type="match status" value="1"/>
</dbReference>
<keyword evidence="7 8" id="KW-0472">Membrane</keyword>
<dbReference type="SUPFAM" id="SSF161098">
    <property type="entry name" value="MetI-like"/>
    <property type="match status" value="2"/>
</dbReference>
<dbReference type="Gene3D" id="1.10.3720.10">
    <property type="entry name" value="MetI-like"/>
    <property type="match status" value="2"/>
</dbReference>
<dbReference type="InterPro" id="IPR035906">
    <property type="entry name" value="MetI-like_sf"/>
</dbReference>
<dbReference type="PANTHER" id="PTHR43357">
    <property type="entry name" value="INNER MEMBRANE ABC TRANSPORTER PERMEASE PROTEIN YDCV"/>
    <property type="match status" value="1"/>
</dbReference>
<sequence length="538" mass="60944">MSFTNLLKNVFLCVLVGMFIAPIVSLISIIFTEDKTIDLLTSVLPEYAFNTIILMVGVGIIALVIGISAAWFVTYYSFFGRRFFEIALFLPLSIPGYIVAYVYVNIFEFSGPVQIFLRETFHWSKGDYYFPNVKSLEWGIIIIGFNLYPYVYMLVRTSLIAIRSTVAVATTLCPFRSKILTSIALPVVRPAIAAGVSFVLMEVISDFGTPQFLAIDTFTRGIYRSWFLLHDKYSACLFAFGALFFIFLLIILEKLFRGKGISYSTIKMNTEYYHTWKVEKKLELVLIYSVCLVPVLIGFVIPIVPLLYWTIEKIGTLVANGRFYISIFNSVSIAFVTAIITVVISVIMSYIIRKRESLSYIIKFIVMGYAVPNTIVAVSVMVLLGSLSHFVTSYFSFVLIGTTFGLMYSYVFRFLAISLGPIESGLNKIPKEIDWSSLLMGHSVISTCFNIHIPMIRKSILVGFLLVFVDVIKELAATLIIRPFNFDTMATRMYELISDERYTDAAPYALVIVLIGLISVVILCKMFQYDRSKYNRVM</sequence>
<evidence type="ECO:0000256" key="6">
    <source>
        <dbReference type="ARBA" id="ARBA00022989"/>
    </source>
</evidence>
<dbReference type="Proteomes" id="UP000018689">
    <property type="component" value="Chromosome"/>
</dbReference>
<feature type="transmembrane region" description="Helical" evidence="8">
    <location>
        <begin position="393"/>
        <end position="412"/>
    </location>
</feature>
<dbReference type="InterPro" id="IPR000515">
    <property type="entry name" value="MetI-like"/>
</dbReference>
<evidence type="ECO:0000313" key="11">
    <source>
        <dbReference type="Proteomes" id="UP000018689"/>
    </source>
</evidence>
<evidence type="ECO:0000256" key="7">
    <source>
        <dbReference type="ARBA" id="ARBA00023136"/>
    </source>
</evidence>
<feature type="transmembrane region" description="Helical" evidence="8">
    <location>
        <begin position="138"/>
        <end position="162"/>
    </location>
</feature>
<keyword evidence="11" id="KW-1185">Reference proteome</keyword>
<keyword evidence="2" id="KW-0813">Transport</keyword>
<evidence type="ECO:0000256" key="8">
    <source>
        <dbReference type="SAM" id="Phobius"/>
    </source>
</evidence>
<feature type="domain" description="ABC transmembrane type-1" evidence="9">
    <location>
        <begin position="48"/>
        <end position="256"/>
    </location>
</feature>
<dbReference type="HOGENOM" id="CLU_021838_0_2_5"/>
<dbReference type="PATRIC" id="fig|1423892.3.peg.150"/>
<reference evidence="10 11" key="1">
    <citation type="journal article" date="2014" name="Genome Announc.">
        <title>Complete Genome Sequence of Ehrlichia muris Strain AS145T, a Model Monocytotropic Ehrlichia Strain.</title>
        <authorList>
            <person name="Thirumalapura N.R."/>
            <person name="Qin X."/>
            <person name="Kuriakose J.A."/>
            <person name="Walker D.H."/>
        </authorList>
    </citation>
    <scope>NUCLEOTIDE SEQUENCE [LARGE SCALE GENOMIC DNA]</scope>
    <source>
        <strain evidence="11">AS154</strain>
    </source>
</reference>
<keyword evidence="6 8" id="KW-1133">Transmembrane helix</keyword>
<dbReference type="GO" id="GO:0005886">
    <property type="term" value="C:plasma membrane"/>
    <property type="evidence" value="ECO:0007669"/>
    <property type="project" value="UniProtKB-SubCell"/>
</dbReference>
<dbReference type="AlphaFoldDB" id="V9R819"/>
<dbReference type="GO" id="GO:0055085">
    <property type="term" value="P:transmembrane transport"/>
    <property type="evidence" value="ECO:0007669"/>
    <property type="project" value="InterPro"/>
</dbReference>
<feature type="transmembrane region" description="Helical" evidence="8">
    <location>
        <begin position="83"/>
        <end position="104"/>
    </location>
</feature>
<dbReference type="STRING" id="1423892.EMUR_00745"/>
<accession>V9R819</accession>
<feature type="transmembrane region" description="Helical" evidence="8">
    <location>
        <begin position="232"/>
        <end position="252"/>
    </location>
</feature>
<dbReference type="PROSITE" id="PS50928">
    <property type="entry name" value="ABC_TM1"/>
    <property type="match status" value="2"/>
</dbReference>
<gene>
    <name evidence="10" type="ORF">EMUR_00745</name>
</gene>
<dbReference type="KEGG" id="emr:EMUR_00745"/>